<dbReference type="EMBL" id="NBNE01002864">
    <property type="protein sequence ID" value="OWZ09232.1"/>
    <property type="molecule type" value="Genomic_DNA"/>
</dbReference>
<evidence type="ECO:0000313" key="1">
    <source>
        <dbReference type="EMBL" id="OWZ09232.1"/>
    </source>
</evidence>
<evidence type="ECO:0000313" key="2">
    <source>
        <dbReference type="Proteomes" id="UP000198211"/>
    </source>
</evidence>
<proteinExistence type="predicted"/>
<dbReference type="Proteomes" id="UP000198211">
    <property type="component" value="Unassembled WGS sequence"/>
</dbReference>
<dbReference type="OrthoDB" id="123409at2759"/>
<gene>
    <name evidence="1" type="ORF">PHMEG_00018093</name>
</gene>
<name>A0A225VV59_9STRA</name>
<reference evidence="2" key="1">
    <citation type="submission" date="2017-03" db="EMBL/GenBank/DDBJ databases">
        <title>Phytopthora megakarya and P. palmivora, two closely related causual agents of cacao black pod achieved similar genome size and gene model numbers by different mechanisms.</title>
        <authorList>
            <person name="Ali S."/>
            <person name="Shao J."/>
            <person name="Larry D.J."/>
            <person name="Kronmiller B."/>
            <person name="Shen D."/>
            <person name="Strem M.D."/>
            <person name="Melnick R.L."/>
            <person name="Guiltinan M.J."/>
            <person name="Tyler B.M."/>
            <person name="Meinhardt L.W."/>
            <person name="Bailey B.A."/>
        </authorList>
    </citation>
    <scope>NUCLEOTIDE SEQUENCE [LARGE SCALE GENOMIC DNA]</scope>
    <source>
        <strain evidence="2">zdho120</strain>
    </source>
</reference>
<accession>A0A225VV59</accession>
<protein>
    <submittedName>
        <fullName evidence="1">Uncharacterized protein</fullName>
    </submittedName>
</protein>
<feature type="non-terminal residue" evidence="1">
    <location>
        <position position="1"/>
    </location>
</feature>
<keyword evidence="2" id="KW-1185">Reference proteome</keyword>
<sequence length="88" mass="9823">VLGRAFAIEFGIRGLSFMHFAPFNSLNDKAVWIMTSGVNMQNFSSTVALPVVPQAEFIDDILEALQSLVIFGAEYYSPTFFSATRHHH</sequence>
<dbReference type="AlphaFoldDB" id="A0A225VV59"/>
<organism evidence="1 2">
    <name type="scientific">Phytophthora megakarya</name>
    <dbReference type="NCBI Taxonomy" id="4795"/>
    <lineage>
        <taxon>Eukaryota</taxon>
        <taxon>Sar</taxon>
        <taxon>Stramenopiles</taxon>
        <taxon>Oomycota</taxon>
        <taxon>Peronosporomycetes</taxon>
        <taxon>Peronosporales</taxon>
        <taxon>Peronosporaceae</taxon>
        <taxon>Phytophthora</taxon>
    </lineage>
</organism>
<comment type="caution">
    <text evidence="1">The sequence shown here is derived from an EMBL/GenBank/DDBJ whole genome shotgun (WGS) entry which is preliminary data.</text>
</comment>